<sequence>MKDRRRLKSGRGNRESESSDLGESHEEDFRRSVATRLCFREKRDASAWEIFLSSRSSLAGGEIVTIHLQGRSHLQSLGRSRTFSLWGDQQRLCSSPCRQRRTVTLMEANTGRGWGDVGRYGF</sequence>
<evidence type="ECO:0000313" key="2">
    <source>
        <dbReference type="EMBL" id="GMN45540.1"/>
    </source>
</evidence>
<feature type="compositionally biased region" description="Basic residues" evidence="1">
    <location>
        <begin position="1"/>
        <end position="11"/>
    </location>
</feature>
<evidence type="ECO:0000256" key="1">
    <source>
        <dbReference type="SAM" id="MobiDB-lite"/>
    </source>
</evidence>
<name>A0AA88A5X1_FICCA</name>
<dbReference type="Proteomes" id="UP001187192">
    <property type="component" value="Unassembled WGS sequence"/>
</dbReference>
<dbReference type="AlphaFoldDB" id="A0AA88A5X1"/>
<gene>
    <name evidence="2" type="ORF">TIFTF001_014737</name>
</gene>
<feature type="region of interest" description="Disordered" evidence="1">
    <location>
        <begin position="1"/>
        <end position="29"/>
    </location>
</feature>
<keyword evidence="3" id="KW-1185">Reference proteome</keyword>
<protein>
    <submittedName>
        <fullName evidence="2">Uncharacterized protein</fullName>
    </submittedName>
</protein>
<evidence type="ECO:0000313" key="3">
    <source>
        <dbReference type="Proteomes" id="UP001187192"/>
    </source>
</evidence>
<dbReference type="EMBL" id="BTGU01000020">
    <property type="protein sequence ID" value="GMN45540.1"/>
    <property type="molecule type" value="Genomic_DNA"/>
</dbReference>
<feature type="compositionally biased region" description="Basic and acidic residues" evidence="1">
    <location>
        <begin position="12"/>
        <end position="29"/>
    </location>
</feature>
<organism evidence="2 3">
    <name type="scientific">Ficus carica</name>
    <name type="common">Common fig</name>
    <dbReference type="NCBI Taxonomy" id="3494"/>
    <lineage>
        <taxon>Eukaryota</taxon>
        <taxon>Viridiplantae</taxon>
        <taxon>Streptophyta</taxon>
        <taxon>Embryophyta</taxon>
        <taxon>Tracheophyta</taxon>
        <taxon>Spermatophyta</taxon>
        <taxon>Magnoliopsida</taxon>
        <taxon>eudicotyledons</taxon>
        <taxon>Gunneridae</taxon>
        <taxon>Pentapetalae</taxon>
        <taxon>rosids</taxon>
        <taxon>fabids</taxon>
        <taxon>Rosales</taxon>
        <taxon>Moraceae</taxon>
        <taxon>Ficeae</taxon>
        <taxon>Ficus</taxon>
    </lineage>
</organism>
<reference evidence="2" key="1">
    <citation type="submission" date="2023-07" db="EMBL/GenBank/DDBJ databases">
        <title>draft genome sequence of fig (Ficus carica).</title>
        <authorList>
            <person name="Takahashi T."/>
            <person name="Nishimura K."/>
        </authorList>
    </citation>
    <scope>NUCLEOTIDE SEQUENCE</scope>
</reference>
<comment type="caution">
    <text evidence="2">The sequence shown here is derived from an EMBL/GenBank/DDBJ whole genome shotgun (WGS) entry which is preliminary data.</text>
</comment>
<accession>A0AA88A5X1</accession>
<proteinExistence type="predicted"/>